<evidence type="ECO:0000256" key="8">
    <source>
        <dbReference type="SAM" id="Phobius"/>
    </source>
</evidence>
<comment type="pathway">
    <text evidence="1">Glycerolipid metabolism; triacylglycerol biosynthesis.</text>
</comment>
<comment type="catalytic activity">
    <reaction evidence="6">
        <text>a long chain fatty alcohol + a fatty acyl-CoA = a long-chain alcohol wax ester + CoA</text>
        <dbReference type="Rhea" id="RHEA:38443"/>
        <dbReference type="ChEBI" id="CHEBI:17135"/>
        <dbReference type="ChEBI" id="CHEBI:57287"/>
        <dbReference type="ChEBI" id="CHEBI:77636"/>
        <dbReference type="ChEBI" id="CHEBI:235323"/>
        <dbReference type="EC" id="2.3.1.75"/>
    </reaction>
</comment>
<gene>
    <name evidence="11" type="ORF">K7432_008139</name>
</gene>
<dbReference type="InterPro" id="IPR009721">
    <property type="entry name" value="O-acyltransferase_WSD1_C"/>
</dbReference>
<accession>A0ABR2VZ22</accession>
<proteinExistence type="inferred from homology"/>
<name>A0ABR2VZ22_9FUNG</name>
<keyword evidence="4" id="KW-0012">Acyltransferase</keyword>
<evidence type="ECO:0000256" key="1">
    <source>
        <dbReference type="ARBA" id="ARBA00004771"/>
    </source>
</evidence>
<keyword evidence="8" id="KW-0812">Transmembrane</keyword>
<keyword evidence="3" id="KW-0808">Transferase</keyword>
<dbReference type="Pfam" id="PF03007">
    <property type="entry name" value="WS_DGAT_cat"/>
    <property type="match status" value="1"/>
</dbReference>
<feature type="domain" description="O-acyltransferase WSD1 C-terminal" evidence="10">
    <location>
        <begin position="301"/>
        <end position="438"/>
    </location>
</feature>
<comment type="similarity">
    <text evidence="5">In the N-terminal section; belongs to the long-chain O-acyltransferase family.</text>
</comment>
<keyword evidence="8" id="KW-0472">Membrane</keyword>
<sequence length="452" mass="51418">MELETNNAKPSYLTPIDLIFQHLETDEHPMTCTSIWTFKESLDKELVTKEFLNMVEKYPKYHQCVKSRGSFRMAEWVDSTDFKLEDHLHFITLTDGTKEDVTSFGARNFVKLDGTKPLWSAYVIEGLQGGGSALIIQAHHSLSDGIGFLYCILSLTSARDIKQNFKKPIVATKKEPLTIRGVFDMLYLLFLQFFLMIFNFTQSFFWELNQLVQTHLVLRKSLTLNTKVDKFTKGMSWSQPVDLDDVKFLRRKYNCTVNDLLTTILTLAIRNYLAEHNLLNDKTFRFLIPMSVRSFGDLSLSNQVGASSLFVPVESSDLTKLLKSIQFNMLCAKNSVEPAVTFNILAKFSYLPSSWYMPFCSWYAKQYNGVFTNIPGPQKSIQFAGVDIENYVVYPPQNGPGGLGMGVISYNNKVVISVITDETDKTPELAKGIAEQFNSEFDRILNDAKNAI</sequence>
<evidence type="ECO:0000256" key="5">
    <source>
        <dbReference type="ARBA" id="ARBA00024360"/>
    </source>
</evidence>
<dbReference type="PANTHER" id="PTHR31650">
    <property type="entry name" value="O-ACYLTRANSFERASE (WSD1-LIKE) FAMILY PROTEIN"/>
    <property type="match status" value="1"/>
</dbReference>
<protein>
    <recommendedName>
        <fullName evidence="13">Diacylglycerol O-acyltransferase</fullName>
    </recommendedName>
</protein>
<dbReference type="PANTHER" id="PTHR31650:SF1">
    <property type="entry name" value="WAX ESTER SYNTHASE_DIACYLGLYCEROL ACYLTRANSFERASE 4-RELATED"/>
    <property type="match status" value="1"/>
</dbReference>
<keyword evidence="12" id="KW-1185">Reference proteome</keyword>
<evidence type="ECO:0000259" key="10">
    <source>
        <dbReference type="Pfam" id="PF06974"/>
    </source>
</evidence>
<dbReference type="EMBL" id="JASJQH010007313">
    <property type="protein sequence ID" value="KAK9710927.1"/>
    <property type="molecule type" value="Genomic_DNA"/>
</dbReference>
<feature type="transmembrane region" description="Helical" evidence="8">
    <location>
        <begin position="186"/>
        <end position="206"/>
    </location>
</feature>
<keyword evidence="8" id="KW-1133">Transmembrane helix</keyword>
<evidence type="ECO:0000259" key="9">
    <source>
        <dbReference type="Pfam" id="PF03007"/>
    </source>
</evidence>
<evidence type="ECO:0000313" key="11">
    <source>
        <dbReference type="EMBL" id="KAK9710927.1"/>
    </source>
</evidence>
<comment type="pathway">
    <text evidence="2">Lipid metabolism.</text>
</comment>
<evidence type="ECO:0000256" key="6">
    <source>
        <dbReference type="ARBA" id="ARBA00047604"/>
    </source>
</evidence>
<evidence type="ECO:0008006" key="13">
    <source>
        <dbReference type="Google" id="ProtNLM"/>
    </source>
</evidence>
<comment type="catalytic activity">
    <reaction evidence="7">
        <text>an acyl-CoA + a 1,2-diacyl-sn-glycerol = a triacyl-sn-glycerol + CoA</text>
        <dbReference type="Rhea" id="RHEA:10868"/>
        <dbReference type="ChEBI" id="CHEBI:17815"/>
        <dbReference type="ChEBI" id="CHEBI:57287"/>
        <dbReference type="ChEBI" id="CHEBI:58342"/>
        <dbReference type="ChEBI" id="CHEBI:64615"/>
        <dbReference type="EC" id="2.3.1.20"/>
    </reaction>
</comment>
<reference evidence="11 12" key="1">
    <citation type="submission" date="2023-04" db="EMBL/GenBank/DDBJ databases">
        <title>Genome of Basidiobolus ranarum AG-B5.</title>
        <authorList>
            <person name="Stajich J.E."/>
            <person name="Carter-House D."/>
            <person name="Gryganskyi A."/>
        </authorList>
    </citation>
    <scope>NUCLEOTIDE SEQUENCE [LARGE SCALE GENOMIC DNA]</scope>
    <source>
        <strain evidence="11 12">AG-B5</strain>
    </source>
</reference>
<evidence type="ECO:0000313" key="12">
    <source>
        <dbReference type="Proteomes" id="UP001479436"/>
    </source>
</evidence>
<organism evidence="11 12">
    <name type="scientific">Basidiobolus ranarum</name>
    <dbReference type="NCBI Taxonomy" id="34480"/>
    <lineage>
        <taxon>Eukaryota</taxon>
        <taxon>Fungi</taxon>
        <taxon>Fungi incertae sedis</taxon>
        <taxon>Zoopagomycota</taxon>
        <taxon>Entomophthoromycotina</taxon>
        <taxon>Basidiobolomycetes</taxon>
        <taxon>Basidiobolales</taxon>
        <taxon>Basidiobolaceae</taxon>
        <taxon>Basidiobolus</taxon>
    </lineage>
</organism>
<dbReference type="Proteomes" id="UP001479436">
    <property type="component" value="Unassembled WGS sequence"/>
</dbReference>
<evidence type="ECO:0000256" key="4">
    <source>
        <dbReference type="ARBA" id="ARBA00023315"/>
    </source>
</evidence>
<feature type="domain" description="O-acyltransferase WSD1-like N-terminal" evidence="9">
    <location>
        <begin position="13"/>
        <end position="260"/>
    </location>
</feature>
<dbReference type="Pfam" id="PF06974">
    <property type="entry name" value="WS_DGAT_C"/>
    <property type="match status" value="1"/>
</dbReference>
<evidence type="ECO:0000256" key="3">
    <source>
        <dbReference type="ARBA" id="ARBA00022679"/>
    </source>
</evidence>
<comment type="caution">
    <text evidence="11">The sequence shown here is derived from an EMBL/GenBank/DDBJ whole genome shotgun (WGS) entry which is preliminary data.</text>
</comment>
<dbReference type="InterPro" id="IPR004255">
    <property type="entry name" value="O-acyltransferase_WSD1_N"/>
</dbReference>
<dbReference type="InterPro" id="IPR045034">
    <property type="entry name" value="O-acyltransferase_WSD1-like"/>
</dbReference>
<evidence type="ECO:0000256" key="7">
    <source>
        <dbReference type="ARBA" id="ARBA00048109"/>
    </source>
</evidence>
<evidence type="ECO:0000256" key="2">
    <source>
        <dbReference type="ARBA" id="ARBA00005189"/>
    </source>
</evidence>